<evidence type="ECO:0000313" key="3">
    <source>
        <dbReference type="EMBL" id="RKP10810.1"/>
    </source>
</evidence>
<dbReference type="GO" id="GO:0008270">
    <property type="term" value="F:zinc ion binding"/>
    <property type="evidence" value="ECO:0007669"/>
    <property type="project" value="UniProtKB-KW"/>
</dbReference>
<protein>
    <recommendedName>
        <fullName evidence="2">UBP-type domain-containing protein</fullName>
    </recommendedName>
</protein>
<keyword evidence="4" id="KW-1185">Reference proteome</keyword>
<gene>
    <name evidence="3" type="ORF">THASP1DRAFT_27405</name>
</gene>
<dbReference type="OrthoDB" id="424012at2759"/>
<keyword evidence="1" id="KW-0479">Metal-binding</keyword>
<organism evidence="3 4">
    <name type="scientific">Thamnocephalis sphaerospora</name>
    <dbReference type="NCBI Taxonomy" id="78915"/>
    <lineage>
        <taxon>Eukaryota</taxon>
        <taxon>Fungi</taxon>
        <taxon>Fungi incertae sedis</taxon>
        <taxon>Zoopagomycota</taxon>
        <taxon>Zoopagomycotina</taxon>
        <taxon>Zoopagomycetes</taxon>
        <taxon>Zoopagales</taxon>
        <taxon>Sigmoideomycetaceae</taxon>
        <taxon>Thamnocephalis</taxon>
    </lineage>
</organism>
<dbReference type="InterPro" id="IPR013083">
    <property type="entry name" value="Znf_RING/FYVE/PHD"/>
</dbReference>
<evidence type="ECO:0000259" key="2">
    <source>
        <dbReference type="PROSITE" id="PS50271"/>
    </source>
</evidence>
<feature type="domain" description="UBP-type" evidence="2">
    <location>
        <begin position="18"/>
        <end position="124"/>
    </location>
</feature>
<dbReference type="Gene3D" id="3.30.40.10">
    <property type="entry name" value="Zinc/RING finger domain, C3HC4 (zinc finger)"/>
    <property type="match status" value="1"/>
</dbReference>
<accession>A0A4P9XZB1</accession>
<keyword evidence="1" id="KW-0862">Zinc</keyword>
<dbReference type="STRING" id="78915.A0A4P9XZB1"/>
<dbReference type="PANTHER" id="PTHR47665:SF1">
    <property type="entry name" value="HISTONE DEACETYLASE-LIKE PROTEIN"/>
    <property type="match status" value="1"/>
</dbReference>
<dbReference type="InterPro" id="IPR001607">
    <property type="entry name" value="Znf_UBP"/>
</dbReference>
<keyword evidence="1" id="KW-0863">Zinc-finger</keyword>
<dbReference type="SUPFAM" id="SSF57850">
    <property type="entry name" value="RING/U-box"/>
    <property type="match status" value="1"/>
</dbReference>
<dbReference type="Pfam" id="PF02148">
    <property type="entry name" value="zf-UBP"/>
    <property type="match status" value="1"/>
</dbReference>
<reference evidence="4" key="1">
    <citation type="journal article" date="2018" name="Nat. Microbiol.">
        <title>Leveraging single-cell genomics to expand the fungal tree of life.</title>
        <authorList>
            <person name="Ahrendt S.R."/>
            <person name="Quandt C.A."/>
            <person name="Ciobanu D."/>
            <person name="Clum A."/>
            <person name="Salamov A."/>
            <person name="Andreopoulos B."/>
            <person name="Cheng J.F."/>
            <person name="Woyke T."/>
            <person name="Pelin A."/>
            <person name="Henrissat B."/>
            <person name="Reynolds N.K."/>
            <person name="Benny G.L."/>
            <person name="Smith M.E."/>
            <person name="James T.Y."/>
            <person name="Grigoriev I.V."/>
        </authorList>
    </citation>
    <scope>NUCLEOTIDE SEQUENCE [LARGE SCALE GENOMIC DNA]</scope>
    <source>
        <strain evidence="4">RSA 1356</strain>
    </source>
</reference>
<dbReference type="Proteomes" id="UP000271241">
    <property type="component" value="Unassembled WGS sequence"/>
</dbReference>
<dbReference type="EMBL" id="KZ992436">
    <property type="protein sequence ID" value="RKP10810.1"/>
    <property type="molecule type" value="Genomic_DNA"/>
</dbReference>
<dbReference type="PROSITE" id="PS50271">
    <property type="entry name" value="ZF_UBP"/>
    <property type="match status" value="1"/>
</dbReference>
<name>A0A4P9XZB1_9FUNG</name>
<evidence type="ECO:0000256" key="1">
    <source>
        <dbReference type="PROSITE-ProRule" id="PRU00502"/>
    </source>
</evidence>
<dbReference type="PANTHER" id="PTHR47665">
    <property type="entry name" value="HISTONE DEACETYLASE-LIKE PROTEIN"/>
    <property type="match status" value="1"/>
</dbReference>
<evidence type="ECO:0000313" key="4">
    <source>
        <dbReference type="Proteomes" id="UP000271241"/>
    </source>
</evidence>
<dbReference type="AlphaFoldDB" id="A0A4P9XZB1"/>
<proteinExistence type="predicted"/>
<sequence length="146" mass="15702">MADATAQLLAGFAVAPRLDCPHVLALGERLNADLSTLDVTAPCEVCGDKSENWYCLSCGRIMCSRYVQGHMAAHATSGKGAEDEHAVCASFSDLSFWCFRCEDYIEHPLLETCRCALHQLKFGAAPGTEHVSLENNAPPPKGSSSK</sequence>